<keyword evidence="1" id="KW-0472">Membrane</keyword>
<evidence type="ECO:0000256" key="1">
    <source>
        <dbReference type="SAM" id="Phobius"/>
    </source>
</evidence>
<dbReference type="EMBL" id="RZHD01000006">
    <property type="protein sequence ID" value="RUR44953.1"/>
    <property type="molecule type" value="Genomic_DNA"/>
</dbReference>
<dbReference type="RefSeq" id="WP_126951624.1">
    <property type="nucleotide sequence ID" value="NZ_RZHC01000023.1"/>
</dbReference>
<dbReference type="AlphaFoldDB" id="A0A433LAE8"/>
<feature type="transmembrane region" description="Helical" evidence="1">
    <location>
        <begin position="273"/>
        <end position="293"/>
    </location>
</feature>
<dbReference type="OrthoDB" id="9790659at2"/>
<keyword evidence="1" id="KW-1133">Transmembrane helix</keyword>
<dbReference type="PANTHER" id="PTHR20992:SF9">
    <property type="entry name" value="AT15442P-RELATED"/>
    <property type="match status" value="1"/>
</dbReference>
<gene>
    <name evidence="2" type="ORF">ELY37_12815</name>
</gene>
<feature type="transmembrane region" description="Helical" evidence="1">
    <location>
        <begin position="111"/>
        <end position="131"/>
    </location>
</feature>
<dbReference type="Pfam" id="PF04087">
    <property type="entry name" value="DUF389"/>
    <property type="match status" value="1"/>
</dbReference>
<feature type="transmembrane region" description="Helical" evidence="1">
    <location>
        <begin position="137"/>
        <end position="158"/>
    </location>
</feature>
<name>A0A433LAE8_9GAMM</name>
<keyword evidence="3" id="KW-1185">Reference proteome</keyword>
<organism evidence="2 3">
    <name type="scientific">Vreelandella populi</name>
    <dbReference type="NCBI Taxonomy" id="2498858"/>
    <lineage>
        <taxon>Bacteria</taxon>
        <taxon>Pseudomonadati</taxon>
        <taxon>Pseudomonadota</taxon>
        <taxon>Gammaproteobacteria</taxon>
        <taxon>Oceanospirillales</taxon>
        <taxon>Halomonadaceae</taxon>
        <taxon>Vreelandella</taxon>
    </lineage>
</organism>
<evidence type="ECO:0000313" key="3">
    <source>
        <dbReference type="Proteomes" id="UP000286912"/>
    </source>
</evidence>
<comment type="caution">
    <text evidence="2">The sequence shown here is derived from an EMBL/GenBank/DDBJ whole genome shotgun (WGS) entry which is preliminary data.</text>
</comment>
<dbReference type="Proteomes" id="UP000286912">
    <property type="component" value="Unassembled WGS sequence"/>
</dbReference>
<dbReference type="PANTHER" id="PTHR20992">
    <property type="entry name" value="AT15442P-RELATED"/>
    <property type="match status" value="1"/>
</dbReference>
<proteinExistence type="predicted"/>
<sequence length="306" mass="32407">MPRTIEVSAPAKTIDAILERIEPGQGVVSISLQKGASLSPPGDVLIIHATDEATRLLLGTLTDLNASVDGTVSLSEPTSLLSSEHQRLINKESNETIWDDMAFLLRRDTNLSANYLMLMALAGAITAAGLWSDTLHLIVGSMIIAPAFEPLLRLPLGLITRAKELIPSGLISTGAGYLALATGAAFATMILMLWESGDKPGLADQQWINYWSSLSFSGVLISCFGAIAGPIIVTAQRSVMTVGVMITLALIPSMGIVGMGLVIGDLTLAGQGFMRWCVDAALVTTMSAIVFGLKKHFLHSRLHALS</sequence>
<accession>A0A433LAE8</accession>
<evidence type="ECO:0000313" key="2">
    <source>
        <dbReference type="EMBL" id="RUR44953.1"/>
    </source>
</evidence>
<keyword evidence="1" id="KW-0812">Transmembrane</keyword>
<feature type="transmembrane region" description="Helical" evidence="1">
    <location>
        <begin position="170"/>
        <end position="194"/>
    </location>
</feature>
<dbReference type="InterPro" id="IPR005240">
    <property type="entry name" value="DUF389"/>
</dbReference>
<feature type="transmembrane region" description="Helical" evidence="1">
    <location>
        <begin position="214"/>
        <end position="235"/>
    </location>
</feature>
<protein>
    <submittedName>
        <fullName evidence="2">DUF389 domain-containing protein</fullName>
    </submittedName>
</protein>
<feature type="transmembrane region" description="Helical" evidence="1">
    <location>
        <begin position="242"/>
        <end position="261"/>
    </location>
</feature>
<reference evidence="2 3" key="1">
    <citation type="submission" date="2018-12" db="EMBL/GenBank/DDBJ databases">
        <title>three novel Halomonas strain isolated from plants.</title>
        <authorList>
            <person name="Sun C."/>
        </authorList>
    </citation>
    <scope>NUCLEOTIDE SEQUENCE [LARGE SCALE GENOMIC DNA]</scope>
    <source>
        <strain evidence="2 3">RC</strain>
    </source>
</reference>